<sequence length="39" mass="4576">MGYPAMTPKWESRKTPLEGGRKFMQGERRTQYQLVKMAS</sequence>
<organism evidence="1 2">
    <name type="scientific">Faecalibacterium prausnitzii L2-6</name>
    <dbReference type="NCBI Taxonomy" id="718252"/>
    <lineage>
        <taxon>Bacteria</taxon>
        <taxon>Bacillati</taxon>
        <taxon>Bacillota</taxon>
        <taxon>Clostridia</taxon>
        <taxon>Eubacteriales</taxon>
        <taxon>Oscillospiraceae</taxon>
        <taxon>Faecalibacterium</taxon>
    </lineage>
</organism>
<reference evidence="1 2" key="2">
    <citation type="submission" date="2010-03" db="EMBL/GenBank/DDBJ databases">
        <authorList>
            <person name="Pajon A."/>
        </authorList>
    </citation>
    <scope>NUCLEOTIDE SEQUENCE [LARGE SCALE GENOMIC DNA]</scope>
    <source>
        <strain evidence="2">L2-6</strain>
    </source>
</reference>
<proteinExistence type="predicted"/>
<evidence type="ECO:0000313" key="2">
    <source>
        <dbReference type="Proteomes" id="UP000008804"/>
    </source>
</evidence>
<keyword evidence="2" id="KW-1185">Reference proteome</keyword>
<evidence type="ECO:0000313" key="1">
    <source>
        <dbReference type="EMBL" id="CBK98443.1"/>
    </source>
</evidence>
<dbReference type="KEGG" id="fpr:FP2_08620"/>
<dbReference type="EMBL" id="FP929045">
    <property type="protein sequence ID" value="CBK98443.1"/>
    <property type="molecule type" value="Genomic_DNA"/>
</dbReference>
<dbReference type="PATRIC" id="fig|718252.3.peg.2192"/>
<dbReference type="BioCyc" id="FPRA718252:G1375-725-MONOMER"/>
<gene>
    <name evidence="1" type="ORF">FP2_08620</name>
</gene>
<protein>
    <submittedName>
        <fullName evidence="1">Uncharacterized protein</fullName>
    </submittedName>
</protein>
<reference evidence="1 2" key="1">
    <citation type="submission" date="2010-03" db="EMBL/GenBank/DDBJ databases">
        <title>The genome sequence of Faecalibacterium prausnitzii L2/6.</title>
        <authorList>
            <consortium name="metaHIT consortium -- http://www.metahit.eu/"/>
            <person name="Pajon A."/>
            <person name="Turner K."/>
            <person name="Parkhill J."/>
            <person name="Duncan S."/>
            <person name="Flint H."/>
        </authorList>
    </citation>
    <scope>NUCLEOTIDE SEQUENCE [LARGE SCALE GENOMIC DNA]</scope>
    <source>
        <strain evidence="2">L2-6</strain>
    </source>
</reference>
<name>D4K4K0_9FIRM</name>
<dbReference type="Proteomes" id="UP000008804">
    <property type="component" value="Chromosome"/>
</dbReference>
<accession>D4K4K0</accession>
<dbReference type="AlphaFoldDB" id="D4K4K0"/>
<dbReference type="HOGENOM" id="CLU_3310099_0_0_9"/>